<dbReference type="InterPro" id="IPR049962">
    <property type="entry name" value="THUMP_ThiI"/>
</dbReference>
<dbReference type="EC" id="2.8.1.4" evidence="14 19"/>
<accession>A0A0C5C610</accession>
<keyword evidence="23" id="KW-1185">Reference proteome</keyword>
<feature type="binding site" evidence="19">
    <location>
        <begin position="208"/>
        <end position="209"/>
    </location>
    <ligand>
        <name>ATP</name>
        <dbReference type="ChEBI" id="CHEBI:30616"/>
    </ligand>
</feature>
<comment type="subcellular location">
    <subcellularLocation>
        <location evidence="1 19">Cytoplasm</location>
    </subcellularLocation>
</comment>
<dbReference type="EMBL" id="LRPN01000027">
    <property type="protein sequence ID" value="KWZ84728.1"/>
    <property type="molecule type" value="Genomic_DNA"/>
</dbReference>
<dbReference type="SUPFAM" id="SSF143437">
    <property type="entry name" value="THUMP domain-like"/>
    <property type="match status" value="1"/>
</dbReference>
<evidence type="ECO:0000256" key="4">
    <source>
        <dbReference type="ARBA" id="ARBA00022555"/>
    </source>
</evidence>
<dbReference type="GO" id="GO:0009228">
    <property type="term" value="P:thiamine biosynthetic process"/>
    <property type="evidence" value="ECO:0007669"/>
    <property type="project" value="UniProtKB-KW"/>
</dbReference>
<comment type="catalytic activity">
    <reaction evidence="11 19">
        <text>[ThiS sulfur-carrier protein]-C-terminal Gly-Gly-AMP + S-sulfanyl-L-cysteinyl-[cysteine desulfurase] + AH2 = [ThiS sulfur-carrier protein]-C-terminal-Gly-aminoethanethioate + L-cysteinyl-[cysteine desulfurase] + A + AMP + 2 H(+)</text>
        <dbReference type="Rhea" id="RHEA:43340"/>
        <dbReference type="Rhea" id="RHEA-COMP:12157"/>
        <dbReference type="Rhea" id="RHEA-COMP:12158"/>
        <dbReference type="Rhea" id="RHEA-COMP:12910"/>
        <dbReference type="Rhea" id="RHEA-COMP:19908"/>
        <dbReference type="ChEBI" id="CHEBI:13193"/>
        <dbReference type="ChEBI" id="CHEBI:15378"/>
        <dbReference type="ChEBI" id="CHEBI:17499"/>
        <dbReference type="ChEBI" id="CHEBI:29950"/>
        <dbReference type="ChEBI" id="CHEBI:61963"/>
        <dbReference type="ChEBI" id="CHEBI:90618"/>
        <dbReference type="ChEBI" id="CHEBI:232372"/>
        <dbReference type="ChEBI" id="CHEBI:456215"/>
    </reaction>
</comment>
<dbReference type="PANTHER" id="PTHR43209:SF1">
    <property type="entry name" value="TRNA SULFURTRANSFERASE"/>
    <property type="match status" value="1"/>
</dbReference>
<dbReference type="InterPro" id="IPR049961">
    <property type="entry name" value="ThiI_N"/>
</dbReference>
<dbReference type="FunFam" id="3.40.50.620:FF:000053">
    <property type="entry name" value="Probable tRNA sulfurtransferase"/>
    <property type="match status" value="1"/>
</dbReference>
<dbReference type="GO" id="GO:0052837">
    <property type="term" value="P:thiazole biosynthetic process"/>
    <property type="evidence" value="ECO:0007669"/>
    <property type="project" value="TreeGrafter"/>
</dbReference>
<dbReference type="PROSITE" id="PS51165">
    <property type="entry name" value="THUMP"/>
    <property type="match status" value="1"/>
</dbReference>
<dbReference type="InterPro" id="IPR050102">
    <property type="entry name" value="tRNA_sulfurtransferase_ThiI"/>
</dbReference>
<dbReference type="PATRIC" id="fig|1398.18.peg.1464"/>
<keyword evidence="4 19" id="KW-0820">tRNA-binding</keyword>
<evidence type="ECO:0000256" key="10">
    <source>
        <dbReference type="ARBA" id="ARBA00050570"/>
    </source>
</evidence>
<comment type="function">
    <text evidence="12 19">Catalyzes the ATP-dependent transfer of a sulfur to tRNA to produce 4-thiouridine in position 8 of tRNAs, which functions as a near-UV photosensor. Also catalyzes the transfer of sulfur to the sulfur carrier protein ThiS, forming ThiS-thiocarboxylate. This is a step in the synthesis of thiazole, in the thiamine biosynthesis pathway. The sulfur is donated as persulfide by IscS.</text>
</comment>
<dbReference type="STRING" id="1398.AB434_3818"/>
<dbReference type="Gene3D" id="3.30.2130.30">
    <property type="match status" value="1"/>
</dbReference>
<dbReference type="Proteomes" id="UP000070376">
    <property type="component" value="Unassembled WGS sequence"/>
</dbReference>
<evidence type="ECO:0000313" key="22">
    <source>
        <dbReference type="EMBL" id="KWZ84728.1"/>
    </source>
</evidence>
<dbReference type="SUPFAM" id="SSF52402">
    <property type="entry name" value="Adenine nucleotide alpha hydrolases-like"/>
    <property type="match status" value="1"/>
</dbReference>
<dbReference type="GO" id="GO:0004810">
    <property type="term" value="F:CCA tRNA nucleotidyltransferase activity"/>
    <property type="evidence" value="ECO:0007669"/>
    <property type="project" value="InterPro"/>
</dbReference>
<dbReference type="GO" id="GO:0005829">
    <property type="term" value="C:cytosol"/>
    <property type="evidence" value="ECO:0007669"/>
    <property type="project" value="TreeGrafter"/>
</dbReference>
<dbReference type="CDD" id="cd01712">
    <property type="entry name" value="PPase_ThiI"/>
    <property type="match status" value="1"/>
</dbReference>
<reference evidence="24" key="4">
    <citation type="submission" date="2016-01" db="EMBL/GenBank/DDBJ databases">
        <authorList>
            <person name="Mitreva M."/>
            <person name="Pepin K.H."/>
            <person name="Mihindukulasuriya K.A."/>
            <person name="Fulton R."/>
            <person name="Fronick C."/>
            <person name="O'Laughlin M."/>
            <person name="Miner T."/>
            <person name="Herter B."/>
            <person name="Rosa B.A."/>
            <person name="Cordes M."/>
            <person name="Tomlinson C."/>
            <person name="Wollam A."/>
            <person name="Palsikar V.B."/>
            <person name="Mardis E.R."/>
            <person name="Wilson R.K."/>
        </authorList>
    </citation>
    <scope>NUCLEOTIDE SEQUENCE [LARGE SCALE GENOMIC DNA]</scope>
    <source>
        <strain evidence="24">GED7749B</strain>
    </source>
</reference>
<evidence type="ECO:0000259" key="20">
    <source>
        <dbReference type="PROSITE" id="PS51165"/>
    </source>
</evidence>
<keyword evidence="8 19" id="KW-0694">RNA-binding</keyword>
<evidence type="ECO:0000256" key="19">
    <source>
        <dbReference type="HAMAP-Rule" id="MF_00021"/>
    </source>
</evidence>
<keyword evidence="6 19" id="KW-0547">Nucleotide-binding</keyword>
<evidence type="ECO:0000256" key="14">
    <source>
        <dbReference type="ARBA" id="ARBA00066827"/>
    </source>
</evidence>
<dbReference type="InterPro" id="IPR054173">
    <property type="entry name" value="ThiI_fer"/>
</dbReference>
<dbReference type="InterPro" id="IPR004114">
    <property type="entry name" value="THUMP_dom"/>
</dbReference>
<feature type="binding site" evidence="19">
    <location>
        <position position="296"/>
    </location>
    <ligand>
        <name>ATP</name>
        <dbReference type="ChEBI" id="CHEBI:30616"/>
    </ligand>
</feature>
<evidence type="ECO:0000256" key="9">
    <source>
        <dbReference type="ARBA" id="ARBA00022977"/>
    </source>
</evidence>
<feature type="binding site" evidence="19">
    <location>
        <position position="265"/>
    </location>
    <ligand>
        <name>ATP</name>
        <dbReference type="ChEBI" id="CHEBI:30616"/>
    </ligand>
</feature>
<comment type="similarity">
    <text evidence="13 19">Belongs to the ThiI family.</text>
</comment>
<comment type="catalytic activity">
    <reaction evidence="10 19">
        <text>[ThiI sulfur-carrier protein]-S-sulfanyl-L-cysteine + a uridine in tRNA + 2 reduced [2Fe-2S]-[ferredoxin] + ATP + H(+) = [ThiI sulfur-carrier protein]-L-cysteine + a 4-thiouridine in tRNA + 2 oxidized [2Fe-2S]-[ferredoxin] + AMP + diphosphate</text>
        <dbReference type="Rhea" id="RHEA:24176"/>
        <dbReference type="Rhea" id="RHEA-COMP:10000"/>
        <dbReference type="Rhea" id="RHEA-COMP:10001"/>
        <dbReference type="Rhea" id="RHEA-COMP:13337"/>
        <dbReference type="Rhea" id="RHEA-COMP:13338"/>
        <dbReference type="Rhea" id="RHEA-COMP:13339"/>
        <dbReference type="Rhea" id="RHEA-COMP:13340"/>
        <dbReference type="ChEBI" id="CHEBI:15378"/>
        <dbReference type="ChEBI" id="CHEBI:29950"/>
        <dbReference type="ChEBI" id="CHEBI:30616"/>
        <dbReference type="ChEBI" id="CHEBI:33019"/>
        <dbReference type="ChEBI" id="CHEBI:33737"/>
        <dbReference type="ChEBI" id="CHEBI:33738"/>
        <dbReference type="ChEBI" id="CHEBI:61963"/>
        <dbReference type="ChEBI" id="CHEBI:65315"/>
        <dbReference type="ChEBI" id="CHEBI:136798"/>
        <dbReference type="ChEBI" id="CHEBI:456215"/>
        <dbReference type="EC" id="2.8.1.4"/>
    </reaction>
</comment>
<evidence type="ECO:0000256" key="3">
    <source>
        <dbReference type="ARBA" id="ARBA00022490"/>
    </source>
</evidence>
<feature type="binding site" evidence="19">
    <location>
        <position position="287"/>
    </location>
    <ligand>
        <name>ATP</name>
        <dbReference type="ChEBI" id="CHEBI:30616"/>
    </ligand>
</feature>
<dbReference type="GO" id="GO:0002937">
    <property type="term" value="P:tRNA 4-thiouridine biosynthesis"/>
    <property type="evidence" value="ECO:0007669"/>
    <property type="project" value="TreeGrafter"/>
</dbReference>
<evidence type="ECO:0000256" key="12">
    <source>
        <dbReference type="ARBA" id="ARBA00058382"/>
    </source>
</evidence>
<evidence type="ECO:0000256" key="16">
    <source>
        <dbReference type="ARBA" id="ARBA00075337"/>
    </source>
</evidence>
<evidence type="ECO:0000256" key="11">
    <source>
        <dbReference type="ARBA" id="ARBA00052330"/>
    </source>
</evidence>
<dbReference type="GO" id="GO:0140741">
    <property type="term" value="F:tRNA-uracil-4 sulfurtransferase activity"/>
    <property type="evidence" value="ECO:0007669"/>
    <property type="project" value="UniProtKB-EC"/>
</dbReference>
<reference evidence="22" key="3">
    <citation type="submission" date="2016-01" db="EMBL/GenBank/DDBJ databases">
        <authorList>
            <person name="Oliw E.H."/>
        </authorList>
    </citation>
    <scope>NUCLEOTIDE SEQUENCE [LARGE SCALE GENOMIC DNA]</scope>
    <source>
        <strain evidence="22">GED7749B</strain>
    </source>
</reference>
<dbReference type="Pfam" id="PF02926">
    <property type="entry name" value="THUMP"/>
    <property type="match status" value="1"/>
</dbReference>
<dbReference type="Pfam" id="PF22025">
    <property type="entry name" value="ThiI_fer"/>
    <property type="match status" value="1"/>
</dbReference>
<keyword evidence="5 19" id="KW-0808">Transferase</keyword>
<evidence type="ECO:0000256" key="6">
    <source>
        <dbReference type="ARBA" id="ARBA00022741"/>
    </source>
</evidence>
<evidence type="ECO:0000256" key="8">
    <source>
        <dbReference type="ARBA" id="ARBA00022884"/>
    </source>
</evidence>
<dbReference type="PANTHER" id="PTHR43209">
    <property type="entry name" value="TRNA SULFURTRANSFERASE"/>
    <property type="match status" value="1"/>
</dbReference>
<evidence type="ECO:0000256" key="7">
    <source>
        <dbReference type="ARBA" id="ARBA00022840"/>
    </source>
</evidence>
<sequence>MNYDRILIRYGELSTKGHNRQFFIRHLKDNVKKALRPFPGIEVQALYDRMYVLLHGADGGQVIDILKSIFGIQSFSPAVRTRKQLEDIEQAGLELVRQNFAKGKTFKVSARRGDKTFEYNSNDLNHLVGGYILKQLDGIQVNVKQPDIELLVDVRKNGVYLSTEVIKGSGGLPVGASGKAMLMLSGGIDSPVAGYLAMKRGVKVEAVHFHSPPFTSPRAKQKALDLAQKISAYSGSMKVHIVPFTKIQETIHKGVPEGYSMTVQRRVMLEITDRLRKIHNGLAIVTGESLGQVASQTLDSMVAINDVTTTPVLRPLVSMDKLDIIDIAQKIGTYDISSLPYEDCCTIFTPPSPKTRPKLELARLYESRLDLEPLIEEAVQNTEDVFITPNETAQEEDFSELL</sequence>
<evidence type="ECO:0000256" key="13">
    <source>
        <dbReference type="ARBA" id="ARBA00061472"/>
    </source>
</evidence>
<dbReference type="Gene3D" id="3.40.50.620">
    <property type="entry name" value="HUPs"/>
    <property type="match status" value="1"/>
</dbReference>
<reference evidence="23" key="2">
    <citation type="submission" date="2015-01" db="EMBL/GenBank/DDBJ databases">
        <title>Comparative genome analysis of Bacillus coagulans HM-08, Clostridium butyricum HM-68, Bacillus subtilis HM-66 and Bacillus paralicheniformis BL-09.</title>
        <authorList>
            <person name="Zhang H."/>
        </authorList>
    </citation>
    <scope>NUCLEOTIDE SEQUENCE [LARGE SCALE GENOMIC DNA]</scope>
    <source>
        <strain evidence="23">HM-08</strain>
    </source>
</reference>
<dbReference type="NCBIfam" id="TIGR00342">
    <property type="entry name" value="tRNA uracil 4-sulfurtransferase ThiI"/>
    <property type="match status" value="1"/>
</dbReference>
<evidence type="ECO:0000313" key="21">
    <source>
        <dbReference type="EMBL" id="AJO22241.1"/>
    </source>
</evidence>
<dbReference type="SMART" id="SM00981">
    <property type="entry name" value="THUMP"/>
    <property type="match status" value="1"/>
</dbReference>
<feature type="domain" description="THUMP" evidence="20">
    <location>
        <begin position="60"/>
        <end position="165"/>
    </location>
</feature>
<dbReference type="RefSeq" id="WP_035184354.1">
    <property type="nucleotide sequence ID" value="NZ_CP010525.1"/>
</dbReference>
<dbReference type="Proteomes" id="UP000032024">
    <property type="component" value="Chromosome"/>
</dbReference>
<dbReference type="InterPro" id="IPR014729">
    <property type="entry name" value="Rossmann-like_a/b/a_fold"/>
</dbReference>
<dbReference type="UniPathway" id="UPA00060"/>
<proteinExistence type="inferred from homology"/>
<dbReference type="InterPro" id="IPR003720">
    <property type="entry name" value="tRNA_STrfase"/>
</dbReference>
<dbReference type="Pfam" id="PF02568">
    <property type="entry name" value="ThiI"/>
    <property type="match status" value="1"/>
</dbReference>
<evidence type="ECO:0000256" key="5">
    <source>
        <dbReference type="ARBA" id="ARBA00022679"/>
    </source>
</evidence>
<evidence type="ECO:0000256" key="17">
    <source>
        <dbReference type="ARBA" id="ARBA00077849"/>
    </source>
</evidence>
<dbReference type="GO" id="GO:0009229">
    <property type="term" value="P:thiamine diphosphate biosynthetic process"/>
    <property type="evidence" value="ECO:0007669"/>
    <property type="project" value="UniProtKB-UniRule"/>
</dbReference>
<evidence type="ECO:0000256" key="1">
    <source>
        <dbReference type="ARBA" id="ARBA00004496"/>
    </source>
</evidence>
<dbReference type="GO" id="GO:0005524">
    <property type="term" value="F:ATP binding"/>
    <property type="evidence" value="ECO:0007669"/>
    <property type="project" value="UniProtKB-UniRule"/>
</dbReference>
<protein>
    <recommendedName>
        <fullName evidence="15 19">Probable tRNA sulfurtransferase</fullName>
        <ecNumber evidence="14 19">2.8.1.4</ecNumber>
    </recommendedName>
    <alternativeName>
        <fullName evidence="16 19">Sulfur carrier protein ThiS sulfurtransferase</fullName>
    </alternativeName>
    <alternativeName>
        <fullName evidence="17 19">Thiamine biosynthesis protein ThiI</fullName>
    </alternativeName>
    <alternativeName>
        <fullName evidence="18 19">tRNA 4-thiouridine synthase</fullName>
    </alternativeName>
</protein>
<organism evidence="22 24">
    <name type="scientific">Heyndrickxia coagulans</name>
    <name type="common">Weizmannia coagulans</name>
    <dbReference type="NCBI Taxonomy" id="1398"/>
    <lineage>
        <taxon>Bacteria</taxon>
        <taxon>Bacillati</taxon>
        <taxon>Bacillota</taxon>
        <taxon>Bacilli</taxon>
        <taxon>Bacillales</taxon>
        <taxon>Bacillaceae</taxon>
        <taxon>Heyndrickxia</taxon>
    </lineage>
</organism>
<dbReference type="GeneID" id="93259223"/>
<keyword evidence="3 19" id="KW-0963">Cytoplasm</keyword>
<feature type="binding site" evidence="19">
    <location>
        <begin position="183"/>
        <end position="184"/>
    </location>
    <ligand>
        <name>ATP</name>
        <dbReference type="ChEBI" id="CHEBI:30616"/>
    </ligand>
</feature>
<evidence type="ECO:0000256" key="18">
    <source>
        <dbReference type="ARBA" id="ARBA00080570"/>
    </source>
</evidence>
<dbReference type="HAMAP" id="MF_00021">
    <property type="entry name" value="ThiI"/>
    <property type="match status" value="1"/>
</dbReference>
<evidence type="ECO:0000313" key="23">
    <source>
        <dbReference type="Proteomes" id="UP000032024"/>
    </source>
</evidence>
<evidence type="ECO:0000313" key="24">
    <source>
        <dbReference type="Proteomes" id="UP000070376"/>
    </source>
</evidence>
<comment type="pathway">
    <text evidence="2 19">Cofactor biosynthesis; thiamine diphosphate biosynthesis.</text>
</comment>
<reference evidence="21" key="1">
    <citation type="submission" date="2015-01" db="EMBL/GenBank/DDBJ databases">
        <title>Comparative genome analysis of Bacillus coagulans HM-08, Clostridium butyricum HM-68, Bacillus subtilis HM-66 and Bacillus licheniformis BL-09.</title>
        <authorList>
            <person name="Zhang H."/>
        </authorList>
    </citation>
    <scope>NUCLEOTIDE SEQUENCE [LARGE SCALE GENOMIC DNA]</scope>
    <source>
        <strain evidence="21">HM-08</strain>
    </source>
</reference>
<keyword evidence="7 19" id="KW-0067">ATP-binding</keyword>
<keyword evidence="9 19" id="KW-0784">Thiamine biosynthesis</keyword>
<dbReference type="GO" id="GO:0000049">
    <property type="term" value="F:tRNA binding"/>
    <property type="evidence" value="ECO:0007669"/>
    <property type="project" value="UniProtKB-UniRule"/>
</dbReference>
<evidence type="ECO:0000256" key="2">
    <source>
        <dbReference type="ARBA" id="ARBA00004948"/>
    </source>
</evidence>
<dbReference type="CDD" id="cd11716">
    <property type="entry name" value="THUMP_ThiI"/>
    <property type="match status" value="1"/>
</dbReference>
<name>A0A0C5C610_HEYCO</name>
<dbReference type="EMBL" id="CP010525">
    <property type="protein sequence ID" value="AJO22241.1"/>
    <property type="molecule type" value="Genomic_DNA"/>
</dbReference>
<dbReference type="InterPro" id="IPR020536">
    <property type="entry name" value="ThiI_AANH"/>
</dbReference>
<gene>
    <name evidence="19" type="primary">thiI</name>
    <name evidence="22" type="ORF">HMPREF3213_00818</name>
    <name evidence="21" type="ORF">SB48_HM08orf02284</name>
</gene>
<evidence type="ECO:0000256" key="15">
    <source>
        <dbReference type="ARBA" id="ARBA00071867"/>
    </source>
</evidence>
<dbReference type="AlphaFoldDB" id="A0A0C5C610"/>